<name>A0A7X0SQD9_9BACL</name>
<keyword evidence="1" id="KW-0472">Membrane</keyword>
<organism evidence="2 3">
    <name type="scientific">Cohnella zeiphila</name>
    <dbReference type="NCBI Taxonomy" id="2761120"/>
    <lineage>
        <taxon>Bacteria</taxon>
        <taxon>Bacillati</taxon>
        <taxon>Bacillota</taxon>
        <taxon>Bacilli</taxon>
        <taxon>Bacillales</taxon>
        <taxon>Paenibacillaceae</taxon>
        <taxon>Cohnella</taxon>
    </lineage>
</organism>
<dbReference type="EMBL" id="JACJVO010000016">
    <property type="protein sequence ID" value="MBB6731988.1"/>
    <property type="molecule type" value="Genomic_DNA"/>
</dbReference>
<protein>
    <recommendedName>
        <fullName evidence="4">YmcC</fullName>
    </recommendedName>
</protein>
<keyword evidence="1" id="KW-0812">Transmembrane</keyword>
<evidence type="ECO:0000313" key="2">
    <source>
        <dbReference type="EMBL" id="MBB6731988.1"/>
    </source>
</evidence>
<feature type="transmembrane region" description="Helical" evidence="1">
    <location>
        <begin position="121"/>
        <end position="139"/>
    </location>
</feature>
<dbReference type="RefSeq" id="WP_185129656.1">
    <property type="nucleotide sequence ID" value="NZ_JACJVO010000016.1"/>
</dbReference>
<feature type="transmembrane region" description="Helical" evidence="1">
    <location>
        <begin position="58"/>
        <end position="78"/>
    </location>
</feature>
<feature type="transmembrane region" description="Helical" evidence="1">
    <location>
        <begin position="151"/>
        <end position="171"/>
    </location>
</feature>
<accession>A0A7X0SQD9</accession>
<proteinExistence type="predicted"/>
<feature type="transmembrane region" description="Helical" evidence="1">
    <location>
        <begin position="33"/>
        <end position="52"/>
    </location>
</feature>
<dbReference type="Proteomes" id="UP000564644">
    <property type="component" value="Unassembled WGS sequence"/>
</dbReference>
<keyword evidence="1" id="KW-1133">Transmembrane helix</keyword>
<reference evidence="2 3" key="1">
    <citation type="submission" date="2020-08" db="EMBL/GenBank/DDBJ databases">
        <title>Cohnella phylogeny.</title>
        <authorList>
            <person name="Dunlap C."/>
        </authorList>
    </citation>
    <scope>NUCLEOTIDE SEQUENCE [LARGE SCALE GENOMIC DNA]</scope>
    <source>
        <strain evidence="2 3">CBP 2801</strain>
    </source>
</reference>
<gene>
    <name evidence="2" type="ORF">H7C18_13790</name>
</gene>
<comment type="caution">
    <text evidence="2">The sequence shown here is derived from an EMBL/GenBank/DDBJ whole genome shotgun (WGS) entry which is preliminary data.</text>
</comment>
<feature type="transmembrane region" description="Helical" evidence="1">
    <location>
        <begin position="6"/>
        <end position="26"/>
    </location>
</feature>
<sequence length="184" mass="20055">MFAAIVACELAFWVFVLAGLACRYLLPLKKTGAVLLICTPAIDAALLAAAAIDLRHGAEAGAVHGLSAIYIGVSIAYGHSMIRWADVRFAHRFAGGPAPVKPPKAGEEHARRERSLWYRHGLAWAIGSAILLGMVALIGDEERTRALVETVKLWSFVLGIDFLISFSYTLFPRKPKRPRDSSSR</sequence>
<evidence type="ECO:0000256" key="1">
    <source>
        <dbReference type="SAM" id="Phobius"/>
    </source>
</evidence>
<dbReference type="AlphaFoldDB" id="A0A7X0SQD9"/>
<keyword evidence="3" id="KW-1185">Reference proteome</keyword>
<evidence type="ECO:0000313" key="3">
    <source>
        <dbReference type="Proteomes" id="UP000564644"/>
    </source>
</evidence>
<evidence type="ECO:0008006" key="4">
    <source>
        <dbReference type="Google" id="ProtNLM"/>
    </source>
</evidence>